<evidence type="ECO:0000313" key="6">
    <source>
        <dbReference type="Proteomes" id="UP001386955"/>
    </source>
</evidence>
<dbReference type="SMART" id="SM00473">
    <property type="entry name" value="PAN_AP"/>
    <property type="match status" value="1"/>
</dbReference>
<keyword evidence="3" id="KW-1133">Transmembrane helix</keyword>
<feature type="domain" description="Apple" evidence="4">
    <location>
        <begin position="184"/>
        <end position="273"/>
    </location>
</feature>
<dbReference type="PROSITE" id="PS50948">
    <property type="entry name" value="PAN"/>
    <property type="match status" value="1"/>
</dbReference>
<accession>A0AAN9XF69</accession>
<dbReference type="Gene3D" id="3.30.200.20">
    <property type="entry name" value="Phosphorylase Kinase, domain 1"/>
    <property type="match status" value="1"/>
</dbReference>
<dbReference type="SUPFAM" id="SSF51110">
    <property type="entry name" value="alpha-D-mannose-specific plant lectins"/>
    <property type="match status" value="1"/>
</dbReference>
<protein>
    <recommendedName>
        <fullName evidence="4">Apple domain-containing protein</fullName>
    </recommendedName>
</protein>
<comment type="caution">
    <text evidence="5">The sequence shown here is derived from an EMBL/GenBank/DDBJ whole genome shotgun (WGS) entry which is preliminary data.</text>
</comment>
<organism evidence="5 6">
    <name type="scientific">Psophocarpus tetragonolobus</name>
    <name type="common">Winged bean</name>
    <name type="synonym">Dolichos tetragonolobus</name>
    <dbReference type="NCBI Taxonomy" id="3891"/>
    <lineage>
        <taxon>Eukaryota</taxon>
        <taxon>Viridiplantae</taxon>
        <taxon>Streptophyta</taxon>
        <taxon>Embryophyta</taxon>
        <taxon>Tracheophyta</taxon>
        <taxon>Spermatophyta</taxon>
        <taxon>Magnoliopsida</taxon>
        <taxon>eudicotyledons</taxon>
        <taxon>Gunneridae</taxon>
        <taxon>Pentapetalae</taxon>
        <taxon>rosids</taxon>
        <taxon>fabids</taxon>
        <taxon>Fabales</taxon>
        <taxon>Fabaceae</taxon>
        <taxon>Papilionoideae</taxon>
        <taxon>50 kb inversion clade</taxon>
        <taxon>NPAAA clade</taxon>
        <taxon>indigoferoid/millettioid clade</taxon>
        <taxon>Phaseoleae</taxon>
        <taxon>Psophocarpus</taxon>
    </lineage>
</organism>
<reference evidence="5 6" key="1">
    <citation type="submission" date="2024-01" db="EMBL/GenBank/DDBJ databases">
        <title>The genomes of 5 underutilized Papilionoideae crops provide insights into root nodulation and disease resistanc.</title>
        <authorList>
            <person name="Jiang F."/>
        </authorList>
    </citation>
    <scope>NUCLEOTIDE SEQUENCE [LARGE SCALE GENOMIC DNA]</scope>
    <source>
        <strain evidence="5">DUOXIRENSHENG_FW03</strain>
        <tissue evidence="5">Leaves</tissue>
    </source>
</reference>
<name>A0AAN9XF69_PSOTE</name>
<feature type="transmembrane region" description="Helical" evidence="3">
    <location>
        <begin position="286"/>
        <end position="307"/>
    </location>
</feature>
<dbReference type="Pfam" id="PF08276">
    <property type="entry name" value="PAN_2"/>
    <property type="match status" value="1"/>
</dbReference>
<keyword evidence="6" id="KW-1185">Reference proteome</keyword>
<dbReference type="InterPro" id="IPR036426">
    <property type="entry name" value="Bulb-type_lectin_dom_sf"/>
</dbReference>
<evidence type="ECO:0000259" key="4">
    <source>
        <dbReference type="PROSITE" id="PS50948"/>
    </source>
</evidence>
<keyword evidence="3" id="KW-0812">Transmembrane</keyword>
<dbReference type="PANTHER" id="PTHR32444">
    <property type="entry name" value="BULB-TYPE LECTIN DOMAIN-CONTAINING PROTEIN"/>
    <property type="match status" value="1"/>
</dbReference>
<sequence length="483" mass="54196">MVKDHVSKNVRTVEEVRITSWKSLSDPSYGSFSLGLENGYVTELFIWNGTRPFWRSGPWNGHVFIGTPNMISSFRDGVSLEEIDGTFYYSYDYANKSFLRIYVLNSQGLLERRQWDYGNKQWKLKGAIQESVCDVYGMCGPFGLCNSKSSPICSCLRGFEPRNKGEWERQNWTSGCVRRETLQCERVKNGSKDGKQDRFLKLQMAKVPDLAGRSPFKDGSTSGVGDCRTLCLSNCSCIAFAYDSGVGCMLWSTELHDIQTFSNGGVDLFIRLAYSELDEDSNNRPIITVTTAISGIILIITSAYILWRRIAKQAGVSKVQVHNESRLEDLKRIRTHDLILFDFGKLATATNNFHSENKIGEGGFGPVYKVILTCQSSSSFKPQASQVLLFDFQGSFGVLLLEIVSGRKNTSIYEEEESLTLIGFTDLSWPVISMLHSEIVDIPPPKQPAFIHSQTLSGTLMPSQKDVELFCINNVSLSDFEGR</sequence>
<dbReference type="SUPFAM" id="SSF56112">
    <property type="entry name" value="Protein kinase-like (PK-like)"/>
    <property type="match status" value="1"/>
</dbReference>
<dbReference type="InterPro" id="IPR011009">
    <property type="entry name" value="Kinase-like_dom_sf"/>
</dbReference>
<dbReference type="AlphaFoldDB" id="A0AAN9XF69"/>
<evidence type="ECO:0000256" key="3">
    <source>
        <dbReference type="SAM" id="Phobius"/>
    </source>
</evidence>
<gene>
    <name evidence="5" type="ORF">VNO78_25297</name>
</gene>
<proteinExistence type="predicted"/>
<dbReference type="InterPro" id="IPR003609">
    <property type="entry name" value="Pan_app"/>
</dbReference>
<keyword evidence="3" id="KW-0472">Membrane</keyword>
<evidence type="ECO:0000256" key="1">
    <source>
        <dbReference type="ARBA" id="ARBA00022729"/>
    </source>
</evidence>
<keyword evidence="1" id="KW-0732">Signal</keyword>
<dbReference type="SUPFAM" id="SSF57414">
    <property type="entry name" value="Hairpin loop containing domain-like"/>
    <property type="match status" value="1"/>
</dbReference>
<keyword evidence="2" id="KW-1015">Disulfide bond</keyword>
<dbReference type="Pfam" id="PF00954">
    <property type="entry name" value="S_locus_glycop"/>
    <property type="match status" value="1"/>
</dbReference>
<dbReference type="CDD" id="cd01098">
    <property type="entry name" value="PAN_AP_plant"/>
    <property type="match status" value="1"/>
</dbReference>
<dbReference type="InterPro" id="IPR000858">
    <property type="entry name" value="S_locus_glycoprot_dom"/>
</dbReference>
<dbReference type="GO" id="GO:0048544">
    <property type="term" value="P:recognition of pollen"/>
    <property type="evidence" value="ECO:0007669"/>
    <property type="project" value="InterPro"/>
</dbReference>
<dbReference type="PANTHER" id="PTHR32444:SF198">
    <property type="entry name" value="BULB-TYPE LECTIN DOMAIN-CONTAINING PROTEIN"/>
    <property type="match status" value="1"/>
</dbReference>
<evidence type="ECO:0000313" key="5">
    <source>
        <dbReference type="EMBL" id="KAK7390000.1"/>
    </source>
</evidence>
<evidence type="ECO:0000256" key="2">
    <source>
        <dbReference type="ARBA" id="ARBA00023157"/>
    </source>
</evidence>
<dbReference type="Proteomes" id="UP001386955">
    <property type="component" value="Unassembled WGS sequence"/>
</dbReference>
<dbReference type="EMBL" id="JAYMYS010000006">
    <property type="protein sequence ID" value="KAK7390000.1"/>
    <property type="molecule type" value="Genomic_DNA"/>
</dbReference>